<reference evidence="3" key="1">
    <citation type="submission" date="2016-10" db="EMBL/GenBank/DDBJ databases">
        <authorList>
            <person name="Varghese N."/>
            <person name="Submissions S."/>
        </authorList>
    </citation>
    <scope>NUCLEOTIDE SEQUENCE [LARGE SCALE GENOMIC DNA]</scope>
    <source>
        <strain evidence="3">CGMCC 1.8895</strain>
    </source>
</reference>
<feature type="domain" description="Endoribonuclease L-PSP/chorismate mutase-like" evidence="1">
    <location>
        <begin position="5"/>
        <end position="128"/>
    </location>
</feature>
<organism evidence="2 3">
    <name type="scientific">Lacicoccus qingdaonensis</name>
    <dbReference type="NCBI Taxonomy" id="576118"/>
    <lineage>
        <taxon>Bacteria</taxon>
        <taxon>Bacillati</taxon>
        <taxon>Bacillota</taxon>
        <taxon>Bacilli</taxon>
        <taxon>Bacillales</taxon>
        <taxon>Salinicoccaceae</taxon>
        <taxon>Lacicoccus</taxon>
    </lineage>
</organism>
<protein>
    <submittedName>
        <fullName evidence="2">Enamine deaminase RidA, house cleaning of reactive enamine intermediates, YjgF/YER057c/UK114 family</fullName>
    </submittedName>
</protein>
<name>A0A1G9D9Z3_9BACL</name>
<dbReference type="Gene3D" id="3.30.1330.40">
    <property type="entry name" value="RutC-like"/>
    <property type="match status" value="1"/>
</dbReference>
<dbReference type="Proteomes" id="UP000199008">
    <property type="component" value="Unassembled WGS sequence"/>
</dbReference>
<dbReference type="InterPro" id="IPR013813">
    <property type="entry name" value="Endoribo_LPSP/chorism_mut-like"/>
</dbReference>
<evidence type="ECO:0000259" key="1">
    <source>
        <dbReference type="Pfam" id="PF14588"/>
    </source>
</evidence>
<dbReference type="STRING" id="576118.SAMN05216216_105108"/>
<dbReference type="PANTHER" id="PTHR43760:SF1">
    <property type="entry name" value="ENDORIBONUCLEASE L-PSP_CHORISMATE MUTASE-LIKE DOMAIN-CONTAINING PROTEIN"/>
    <property type="match status" value="1"/>
</dbReference>
<gene>
    <name evidence="2" type="ORF">SAMN05216216_105108</name>
</gene>
<dbReference type="PANTHER" id="PTHR43760">
    <property type="entry name" value="ENDORIBONUCLEASE-RELATED"/>
    <property type="match status" value="1"/>
</dbReference>
<accession>A0A1G9D9Z3</accession>
<keyword evidence="3" id="KW-1185">Reference proteome</keyword>
<dbReference type="InterPro" id="IPR035959">
    <property type="entry name" value="RutC-like_sf"/>
</dbReference>
<dbReference type="Pfam" id="PF14588">
    <property type="entry name" value="YjgF_endoribonc"/>
    <property type="match status" value="1"/>
</dbReference>
<dbReference type="CDD" id="cd02199">
    <property type="entry name" value="YjgF_YER057c_UK114_like_1"/>
    <property type="match status" value="1"/>
</dbReference>
<proteinExistence type="predicted"/>
<dbReference type="EMBL" id="FNFY01000005">
    <property type="protein sequence ID" value="SDK60720.1"/>
    <property type="molecule type" value="Genomic_DNA"/>
</dbReference>
<sequence length="135" mass="14627">MTPNGNYKLATRDADKVYTSGITPKINGQLVKTGKLDNQTDLSEYESVTQQAIKNAIQVIDQEISGTEAIDRIIMMTVYVNASVDFESHSKIADFASDYLVDQFGETIIGSRAAVGVSSLPDNAPLEISLIANIK</sequence>
<dbReference type="SUPFAM" id="SSF55298">
    <property type="entry name" value="YjgF-like"/>
    <property type="match status" value="1"/>
</dbReference>
<evidence type="ECO:0000313" key="3">
    <source>
        <dbReference type="Proteomes" id="UP000199008"/>
    </source>
</evidence>
<evidence type="ECO:0000313" key="2">
    <source>
        <dbReference type="EMBL" id="SDK60720.1"/>
    </source>
</evidence>
<dbReference type="AlphaFoldDB" id="A0A1G9D9Z3"/>